<dbReference type="OrthoDB" id="7556122at2"/>
<dbReference type="CDD" id="cd00383">
    <property type="entry name" value="trans_reg_C"/>
    <property type="match status" value="1"/>
</dbReference>
<dbReference type="GO" id="GO:0006355">
    <property type="term" value="P:regulation of DNA-templated transcription"/>
    <property type="evidence" value="ECO:0007669"/>
    <property type="project" value="InterPro"/>
</dbReference>
<protein>
    <submittedName>
        <fullName evidence="4">Winged helix family transcriptional regulator</fullName>
    </submittedName>
</protein>
<gene>
    <name evidence="4" type="ORF">E5A73_11670</name>
</gene>
<dbReference type="AlphaFoldDB" id="A0A4S1XC32"/>
<feature type="domain" description="OmpR/PhoB-type" evidence="3">
    <location>
        <begin position="72"/>
        <end position="171"/>
    </location>
</feature>
<dbReference type="SUPFAM" id="SSF46894">
    <property type="entry name" value="C-terminal effector domain of the bipartite response regulators"/>
    <property type="match status" value="1"/>
</dbReference>
<dbReference type="EMBL" id="SRXT01000004">
    <property type="protein sequence ID" value="TGX53488.1"/>
    <property type="molecule type" value="Genomic_DNA"/>
</dbReference>
<dbReference type="GO" id="GO:0000160">
    <property type="term" value="P:phosphorelay signal transduction system"/>
    <property type="evidence" value="ECO:0007669"/>
    <property type="project" value="InterPro"/>
</dbReference>
<accession>A0A4S1XC32</accession>
<dbReference type="InterPro" id="IPR036388">
    <property type="entry name" value="WH-like_DNA-bd_sf"/>
</dbReference>
<dbReference type="Gene3D" id="1.10.10.10">
    <property type="entry name" value="Winged helix-like DNA-binding domain superfamily/Winged helix DNA-binding domain"/>
    <property type="match status" value="1"/>
</dbReference>
<feature type="DNA-binding region" description="OmpR/PhoB-type" evidence="2">
    <location>
        <begin position="72"/>
        <end position="171"/>
    </location>
</feature>
<evidence type="ECO:0000259" key="3">
    <source>
        <dbReference type="PROSITE" id="PS51755"/>
    </source>
</evidence>
<dbReference type="Proteomes" id="UP000306147">
    <property type="component" value="Unassembled WGS sequence"/>
</dbReference>
<dbReference type="SMART" id="SM00862">
    <property type="entry name" value="Trans_reg_C"/>
    <property type="match status" value="1"/>
</dbReference>
<organism evidence="4 5">
    <name type="scientific">Sphingomonas gei</name>
    <dbReference type="NCBI Taxonomy" id="1395960"/>
    <lineage>
        <taxon>Bacteria</taxon>
        <taxon>Pseudomonadati</taxon>
        <taxon>Pseudomonadota</taxon>
        <taxon>Alphaproteobacteria</taxon>
        <taxon>Sphingomonadales</taxon>
        <taxon>Sphingomonadaceae</taxon>
        <taxon>Sphingomonas</taxon>
    </lineage>
</organism>
<dbReference type="InterPro" id="IPR016032">
    <property type="entry name" value="Sig_transdc_resp-reg_C-effctor"/>
</dbReference>
<proteinExistence type="predicted"/>
<dbReference type="Pfam" id="PF00486">
    <property type="entry name" value="Trans_reg_C"/>
    <property type="match status" value="1"/>
</dbReference>
<dbReference type="InterPro" id="IPR001867">
    <property type="entry name" value="OmpR/PhoB-type_DNA-bd"/>
</dbReference>
<sequence length="177" mass="19831">MHAERNHMADLLLTCEERLVDTRQVLSELLDAVRRTRGLTQDGAASDPMPALLAPEALTQMLAALEPWASDAPRRRAPPRSLRRDEGIFYIGQRRLPLSDTETRVLAEIWEAPSEPVSRDAIFAALYPREDKPGIGVIDVFVSNLRQKLKLASDGGEYIVSIRGKGWALQSDRCQRD</sequence>
<reference evidence="4 5" key="1">
    <citation type="submission" date="2019-04" db="EMBL/GenBank/DDBJ databases">
        <title>Sphingomonas psychrotolerans sp. nov., isolated from soil in the Tianshan Mountains, Xinjiang, China.</title>
        <authorList>
            <person name="Luo Y."/>
            <person name="Sheng H."/>
        </authorList>
    </citation>
    <scope>NUCLEOTIDE SEQUENCE [LARGE SCALE GENOMIC DNA]</scope>
    <source>
        <strain evidence="4 5">ZFGT-11</strain>
    </source>
</reference>
<comment type="caution">
    <text evidence="4">The sequence shown here is derived from an EMBL/GenBank/DDBJ whole genome shotgun (WGS) entry which is preliminary data.</text>
</comment>
<evidence type="ECO:0000313" key="4">
    <source>
        <dbReference type="EMBL" id="TGX53488.1"/>
    </source>
</evidence>
<evidence type="ECO:0000256" key="2">
    <source>
        <dbReference type="PROSITE-ProRule" id="PRU01091"/>
    </source>
</evidence>
<keyword evidence="5" id="KW-1185">Reference proteome</keyword>
<keyword evidence="1 2" id="KW-0238">DNA-binding</keyword>
<dbReference type="GO" id="GO:0003677">
    <property type="term" value="F:DNA binding"/>
    <property type="evidence" value="ECO:0007669"/>
    <property type="project" value="UniProtKB-UniRule"/>
</dbReference>
<name>A0A4S1XC32_9SPHN</name>
<evidence type="ECO:0000313" key="5">
    <source>
        <dbReference type="Proteomes" id="UP000306147"/>
    </source>
</evidence>
<dbReference type="PROSITE" id="PS51755">
    <property type="entry name" value="OMPR_PHOB"/>
    <property type="match status" value="1"/>
</dbReference>
<evidence type="ECO:0000256" key="1">
    <source>
        <dbReference type="ARBA" id="ARBA00023125"/>
    </source>
</evidence>